<keyword evidence="2" id="KW-0813">Transport</keyword>
<keyword evidence="5" id="KW-0808">Transferase</keyword>
<organism evidence="12 13">
    <name type="scientific">Hungatella hathewayi WAL-18680</name>
    <dbReference type="NCBI Taxonomy" id="742737"/>
    <lineage>
        <taxon>Bacteria</taxon>
        <taxon>Bacillati</taxon>
        <taxon>Bacillota</taxon>
        <taxon>Clostridia</taxon>
        <taxon>Lachnospirales</taxon>
        <taxon>Lachnospiraceae</taxon>
        <taxon>Hungatella</taxon>
    </lineage>
</organism>
<dbReference type="RefSeq" id="WP_006778828.1">
    <property type="nucleotide sequence ID" value="NZ_CP040506.1"/>
</dbReference>
<name>G5IBC0_9FIRM</name>
<keyword evidence="6" id="KW-0598">Phosphotransferase system</keyword>
<comment type="subcellular location">
    <subcellularLocation>
        <location evidence="1">Cytoplasm</location>
    </subcellularLocation>
</comment>
<accession>G5IBC0</accession>
<dbReference type="GO" id="GO:0009401">
    <property type="term" value="P:phosphoenolpyruvate-dependent sugar phosphotransferase system"/>
    <property type="evidence" value="ECO:0007669"/>
    <property type="project" value="UniProtKB-KW"/>
</dbReference>
<protein>
    <recommendedName>
        <fullName evidence="9">Ascorbate-specific PTS system EIIA component</fullName>
    </recommendedName>
    <alternativeName>
        <fullName evidence="10">Ascorbate-specific phosphotransferase enzyme IIA component</fullName>
    </alternativeName>
</protein>
<dbReference type="InterPro" id="IPR051351">
    <property type="entry name" value="Ascorbate-PTS_EIIA_comp"/>
</dbReference>
<dbReference type="PANTHER" id="PTHR36203">
    <property type="entry name" value="ASCORBATE-SPECIFIC PTS SYSTEM EIIA COMPONENT"/>
    <property type="match status" value="1"/>
</dbReference>
<evidence type="ECO:0000256" key="4">
    <source>
        <dbReference type="ARBA" id="ARBA00022553"/>
    </source>
</evidence>
<comment type="function">
    <text evidence="8">The phosphoenolpyruvate-dependent sugar phosphotransferase system (sugar PTS), a major carbohydrate active transport system, catalyzes the phosphorylation of incoming sugar substrates concomitantly with their translocation across the cell membrane. The enzyme II UlaABC PTS system is involved in ascorbate transport.</text>
</comment>
<evidence type="ECO:0000256" key="7">
    <source>
        <dbReference type="ARBA" id="ARBA00022777"/>
    </source>
</evidence>
<dbReference type="PROSITE" id="PS51094">
    <property type="entry name" value="PTS_EIIA_TYPE_2"/>
    <property type="match status" value="1"/>
</dbReference>
<dbReference type="AlphaFoldDB" id="G5IBC0"/>
<evidence type="ECO:0000256" key="6">
    <source>
        <dbReference type="ARBA" id="ARBA00022683"/>
    </source>
</evidence>
<keyword evidence="3" id="KW-0963">Cytoplasm</keyword>
<evidence type="ECO:0000256" key="10">
    <source>
        <dbReference type="ARBA" id="ARBA00042072"/>
    </source>
</evidence>
<dbReference type="EMBL" id="ADLN01000006">
    <property type="protein sequence ID" value="EHI61227.1"/>
    <property type="molecule type" value="Genomic_DNA"/>
</dbReference>
<keyword evidence="7" id="KW-0418">Kinase</keyword>
<evidence type="ECO:0000256" key="8">
    <source>
        <dbReference type="ARBA" id="ARBA00037387"/>
    </source>
</evidence>
<evidence type="ECO:0000259" key="11">
    <source>
        <dbReference type="PROSITE" id="PS51094"/>
    </source>
</evidence>
<dbReference type="Proteomes" id="UP000005384">
    <property type="component" value="Unassembled WGS sequence"/>
</dbReference>
<evidence type="ECO:0000256" key="3">
    <source>
        <dbReference type="ARBA" id="ARBA00022490"/>
    </source>
</evidence>
<dbReference type="SUPFAM" id="SSF55804">
    <property type="entry name" value="Phoshotransferase/anion transport protein"/>
    <property type="match status" value="1"/>
</dbReference>
<dbReference type="GO" id="GO:0016301">
    <property type="term" value="F:kinase activity"/>
    <property type="evidence" value="ECO:0007669"/>
    <property type="project" value="UniProtKB-KW"/>
</dbReference>
<feature type="domain" description="PTS EIIA type-2" evidence="11">
    <location>
        <begin position="1"/>
        <end position="146"/>
    </location>
</feature>
<evidence type="ECO:0000256" key="1">
    <source>
        <dbReference type="ARBA" id="ARBA00004496"/>
    </source>
</evidence>
<evidence type="ECO:0000256" key="5">
    <source>
        <dbReference type="ARBA" id="ARBA00022679"/>
    </source>
</evidence>
<dbReference type="PANTHER" id="PTHR36203:SF1">
    <property type="entry name" value="ASCORBATE-SPECIFIC PTS SYSTEM EIIA COMPONENT"/>
    <property type="match status" value="1"/>
</dbReference>
<reference evidence="12 13" key="1">
    <citation type="submission" date="2011-08" db="EMBL/GenBank/DDBJ databases">
        <title>The Genome Sequence of Clostridium hathewayi WAL-18680.</title>
        <authorList>
            <consortium name="The Broad Institute Genome Sequencing Platform"/>
            <person name="Earl A."/>
            <person name="Ward D."/>
            <person name="Feldgarden M."/>
            <person name="Gevers D."/>
            <person name="Finegold S.M."/>
            <person name="Summanen P.H."/>
            <person name="Molitoris D.R."/>
            <person name="Song M."/>
            <person name="Daigneault M."/>
            <person name="Allen-Vercoe E."/>
            <person name="Young S.K."/>
            <person name="Zeng Q."/>
            <person name="Gargeya S."/>
            <person name="Fitzgerald M."/>
            <person name="Haas B."/>
            <person name="Abouelleil A."/>
            <person name="Alvarado L."/>
            <person name="Arachchi H.M."/>
            <person name="Berlin A."/>
            <person name="Brown A."/>
            <person name="Chapman S.B."/>
            <person name="Chen Z."/>
            <person name="Dunbar C."/>
            <person name="Freedman E."/>
            <person name="Gearin G."/>
            <person name="Gellesch M."/>
            <person name="Goldberg J."/>
            <person name="Griggs A."/>
            <person name="Gujja S."/>
            <person name="Heiman D."/>
            <person name="Howarth C."/>
            <person name="Larson L."/>
            <person name="Lui A."/>
            <person name="MacDonald P.J.P."/>
            <person name="Montmayeur A."/>
            <person name="Murphy C."/>
            <person name="Neiman D."/>
            <person name="Pearson M."/>
            <person name="Priest M."/>
            <person name="Roberts A."/>
            <person name="Saif S."/>
            <person name="Shea T."/>
            <person name="Shenoy N."/>
            <person name="Sisk P."/>
            <person name="Stolte C."/>
            <person name="Sykes S."/>
            <person name="Wortman J."/>
            <person name="Nusbaum C."/>
            <person name="Birren B."/>
        </authorList>
    </citation>
    <scope>NUCLEOTIDE SEQUENCE [LARGE SCALE GENOMIC DNA]</scope>
    <source>
        <strain evidence="12 13">WAL-18680</strain>
    </source>
</reference>
<keyword evidence="13" id="KW-1185">Reference proteome</keyword>
<evidence type="ECO:0000313" key="12">
    <source>
        <dbReference type="EMBL" id="EHI61227.1"/>
    </source>
</evidence>
<dbReference type="Gene3D" id="3.40.930.10">
    <property type="entry name" value="Mannitol-specific EII, Chain A"/>
    <property type="match status" value="1"/>
</dbReference>
<dbReference type="GO" id="GO:0005737">
    <property type="term" value="C:cytoplasm"/>
    <property type="evidence" value="ECO:0007669"/>
    <property type="project" value="UniProtKB-SubCell"/>
</dbReference>
<gene>
    <name evidence="12" type="ORF">HMPREF9473_00842</name>
</gene>
<sequence>MESKIFRDIRVCGEHFPDWKAVVDYVGETFVAKGYAKREYFEYIKKDMVENEAYMVIVPHFALLHSAPEHGALENVFHFMKLEHPVEFGHESNDPVAYVITFTSVDADSHIAGISLLAGMLMKEGFVEELSRAGSDESLAACIRKYEE</sequence>
<evidence type="ECO:0000256" key="2">
    <source>
        <dbReference type="ARBA" id="ARBA00022448"/>
    </source>
</evidence>
<dbReference type="PATRIC" id="fig|742737.3.peg.837"/>
<evidence type="ECO:0000256" key="9">
    <source>
        <dbReference type="ARBA" id="ARBA00041175"/>
    </source>
</evidence>
<evidence type="ECO:0000313" key="13">
    <source>
        <dbReference type="Proteomes" id="UP000005384"/>
    </source>
</evidence>
<comment type="caution">
    <text evidence="12">The sequence shown here is derived from an EMBL/GenBank/DDBJ whole genome shotgun (WGS) entry which is preliminary data.</text>
</comment>
<dbReference type="Pfam" id="PF00359">
    <property type="entry name" value="PTS_EIIA_2"/>
    <property type="match status" value="1"/>
</dbReference>
<dbReference type="InterPro" id="IPR002178">
    <property type="entry name" value="PTS_EIIA_type-2_dom"/>
</dbReference>
<keyword evidence="4" id="KW-0597">Phosphoprotein</keyword>
<dbReference type="InterPro" id="IPR016152">
    <property type="entry name" value="PTrfase/Anion_transptr"/>
</dbReference>
<dbReference type="HOGENOM" id="CLU_072531_2_0_9"/>
<proteinExistence type="predicted"/>